<evidence type="ECO:0000313" key="3">
    <source>
        <dbReference type="Proteomes" id="UP001066276"/>
    </source>
</evidence>
<comment type="caution">
    <text evidence="2">The sequence shown here is derived from an EMBL/GenBank/DDBJ whole genome shotgun (WGS) entry which is preliminary data.</text>
</comment>
<name>A0AAV7S6H0_PLEWA</name>
<evidence type="ECO:0000313" key="2">
    <source>
        <dbReference type="EMBL" id="KAJ1160611.1"/>
    </source>
</evidence>
<evidence type="ECO:0000256" key="1">
    <source>
        <dbReference type="SAM" id="MobiDB-lite"/>
    </source>
</evidence>
<protein>
    <submittedName>
        <fullName evidence="2">Uncharacterized protein</fullName>
    </submittedName>
</protein>
<dbReference type="AlphaFoldDB" id="A0AAV7S6H0"/>
<accession>A0AAV7S6H0</accession>
<feature type="compositionally biased region" description="Acidic residues" evidence="1">
    <location>
        <begin position="67"/>
        <end position="76"/>
    </location>
</feature>
<keyword evidence="3" id="KW-1185">Reference proteome</keyword>
<dbReference type="EMBL" id="JANPWB010000008">
    <property type="protein sequence ID" value="KAJ1160611.1"/>
    <property type="molecule type" value="Genomic_DNA"/>
</dbReference>
<feature type="region of interest" description="Disordered" evidence="1">
    <location>
        <begin position="47"/>
        <end position="76"/>
    </location>
</feature>
<dbReference type="Proteomes" id="UP001066276">
    <property type="component" value="Chromosome 4_2"/>
</dbReference>
<reference evidence="2" key="1">
    <citation type="journal article" date="2022" name="bioRxiv">
        <title>Sequencing and chromosome-scale assembly of the giantPleurodeles waltlgenome.</title>
        <authorList>
            <person name="Brown T."/>
            <person name="Elewa A."/>
            <person name="Iarovenko S."/>
            <person name="Subramanian E."/>
            <person name="Araus A.J."/>
            <person name="Petzold A."/>
            <person name="Susuki M."/>
            <person name="Suzuki K.-i.T."/>
            <person name="Hayashi T."/>
            <person name="Toyoda A."/>
            <person name="Oliveira C."/>
            <person name="Osipova E."/>
            <person name="Leigh N.D."/>
            <person name="Simon A."/>
            <person name="Yun M.H."/>
        </authorList>
    </citation>
    <scope>NUCLEOTIDE SEQUENCE</scope>
    <source>
        <strain evidence="2">20211129_DDA</strain>
        <tissue evidence="2">Liver</tissue>
    </source>
</reference>
<proteinExistence type="predicted"/>
<organism evidence="2 3">
    <name type="scientific">Pleurodeles waltl</name>
    <name type="common">Iberian ribbed newt</name>
    <dbReference type="NCBI Taxonomy" id="8319"/>
    <lineage>
        <taxon>Eukaryota</taxon>
        <taxon>Metazoa</taxon>
        <taxon>Chordata</taxon>
        <taxon>Craniata</taxon>
        <taxon>Vertebrata</taxon>
        <taxon>Euteleostomi</taxon>
        <taxon>Amphibia</taxon>
        <taxon>Batrachia</taxon>
        <taxon>Caudata</taxon>
        <taxon>Salamandroidea</taxon>
        <taxon>Salamandridae</taxon>
        <taxon>Pleurodelinae</taxon>
        <taxon>Pleurodeles</taxon>
    </lineage>
</organism>
<gene>
    <name evidence="2" type="ORF">NDU88_001107</name>
</gene>
<sequence>MPSMCLAQGKSCSKFGHMKHFAKVCRSGGPHNSTGSHGRSTIYQLSLEDGDEGHPGQQTEAMRHPDDDDDNEVVTV</sequence>